<keyword evidence="5" id="KW-1185">Reference proteome</keyword>
<dbReference type="PROSITE" id="PS50181">
    <property type="entry name" value="FBOX"/>
    <property type="match status" value="1"/>
</dbReference>
<keyword evidence="2" id="KW-1133">Transmembrane helix</keyword>
<protein>
    <recommendedName>
        <fullName evidence="3">F-box domain-containing protein</fullName>
    </recommendedName>
</protein>
<evidence type="ECO:0000256" key="2">
    <source>
        <dbReference type="SAM" id="Phobius"/>
    </source>
</evidence>
<comment type="caution">
    <text evidence="4">The sequence shown here is derived from an EMBL/GenBank/DDBJ whole genome shotgun (WGS) entry which is preliminary data.</text>
</comment>
<dbReference type="InterPro" id="IPR001810">
    <property type="entry name" value="F-box_dom"/>
</dbReference>
<evidence type="ECO:0000313" key="5">
    <source>
        <dbReference type="Proteomes" id="UP000813427"/>
    </source>
</evidence>
<name>A0A8K0S6L6_9HYPO</name>
<dbReference type="AlphaFoldDB" id="A0A8K0S6L6"/>
<feature type="region of interest" description="Disordered" evidence="1">
    <location>
        <begin position="30"/>
        <end position="56"/>
    </location>
</feature>
<feature type="transmembrane region" description="Helical" evidence="2">
    <location>
        <begin position="262"/>
        <end position="287"/>
    </location>
</feature>
<organism evidence="4 5">
    <name type="scientific">Fusarium tricinctum</name>
    <dbReference type="NCBI Taxonomy" id="61284"/>
    <lineage>
        <taxon>Eukaryota</taxon>
        <taxon>Fungi</taxon>
        <taxon>Dikarya</taxon>
        <taxon>Ascomycota</taxon>
        <taxon>Pezizomycotina</taxon>
        <taxon>Sordariomycetes</taxon>
        <taxon>Hypocreomycetidae</taxon>
        <taxon>Hypocreales</taxon>
        <taxon>Nectriaceae</taxon>
        <taxon>Fusarium</taxon>
        <taxon>Fusarium tricinctum species complex</taxon>
    </lineage>
</organism>
<evidence type="ECO:0000256" key="1">
    <source>
        <dbReference type="SAM" id="MobiDB-lite"/>
    </source>
</evidence>
<evidence type="ECO:0000313" key="4">
    <source>
        <dbReference type="EMBL" id="KAH7257702.1"/>
    </source>
</evidence>
<keyword evidence="2" id="KW-0812">Transmembrane</keyword>
<proteinExistence type="predicted"/>
<dbReference type="OrthoDB" id="4759647at2759"/>
<accession>A0A8K0S6L6</accession>
<dbReference type="InterPro" id="IPR036047">
    <property type="entry name" value="F-box-like_dom_sf"/>
</dbReference>
<dbReference type="EMBL" id="JAGPXF010000002">
    <property type="protein sequence ID" value="KAH7257702.1"/>
    <property type="molecule type" value="Genomic_DNA"/>
</dbReference>
<evidence type="ECO:0000259" key="3">
    <source>
        <dbReference type="PROSITE" id="PS50181"/>
    </source>
</evidence>
<feature type="transmembrane region" description="Helical" evidence="2">
    <location>
        <begin position="229"/>
        <end position="250"/>
    </location>
</feature>
<dbReference type="Proteomes" id="UP000813427">
    <property type="component" value="Unassembled WGS sequence"/>
</dbReference>
<keyword evidence="2" id="KW-0472">Membrane</keyword>
<gene>
    <name evidence="4" type="ORF">BKA59DRAFT_553303</name>
</gene>
<sequence length="342" mass="39205">MSLFRAVQDMREQFWAEVFSLGSDEDYNTQMDSTGDAKSVKKTPSPYIHKTSQPDSQHPIANIDNRILRLPTELQLMILQHLTFGEVESLRRTCRPLRNRINKPFIREVFPCLKFQLLSTCFRCLRYDPVRDNLIHAGESDARYPLANECLDCVSSRGGFVVGRTYTLGTFATVCVCRYCGFPVTNDAAWKEYDFHLYDYYRGCGVVLEVLQGEPTGYCAFNSKLPHGVLGVLLEYGLWIPPLLAILNIMEQRPEGPEKKDTATVFFIACNIIFRFINILGNILLAAEYKLWRRFKPGQSIPRRALNKVTAFLIFWTYPPSIEQKYPGKWWLEKGSAKTAGV</sequence>
<feature type="domain" description="F-box" evidence="3">
    <location>
        <begin position="64"/>
        <end position="113"/>
    </location>
</feature>
<reference evidence="4" key="1">
    <citation type="journal article" date="2021" name="Nat. Commun.">
        <title>Genetic determinants of endophytism in the Arabidopsis root mycobiome.</title>
        <authorList>
            <person name="Mesny F."/>
            <person name="Miyauchi S."/>
            <person name="Thiergart T."/>
            <person name="Pickel B."/>
            <person name="Atanasova L."/>
            <person name="Karlsson M."/>
            <person name="Huettel B."/>
            <person name="Barry K.W."/>
            <person name="Haridas S."/>
            <person name="Chen C."/>
            <person name="Bauer D."/>
            <person name="Andreopoulos W."/>
            <person name="Pangilinan J."/>
            <person name="LaButti K."/>
            <person name="Riley R."/>
            <person name="Lipzen A."/>
            <person name="Clum A."/>
            <person name="Drula E."/>
            <person name="Henrissat B."/>
            <person name="Kohler A."/>
            <person name="Grigoriev I.V."/>
            <person name="Martin F.M."/>
            <person name="Hacquard S."/>
        </authorList>
    </citation>
    <scope>NUCLEOTIDE SEQUENCE</scope>
    <source>
        <strain evidence="4">MPI-SDFR-AT-0068</strain>
    </source>
</reference>
<dbReference type="SUPFAM" id="SSF81383">
    <property type="entry name" value="F-box domain"/>
    <property type="match status" value="1"/>
</dbReference>
<dbReference type="Pfam" id="PF00646">
    <property type="entry name" value="F-box"/>
    <property type="match status" value="1"/>
</dbReference>